<feature type="region of interest" description="Disordered" evidence="2">
    <location>
        <begin position="265"/>
        <end position="295"/>
    </location>
</feature>
<dbReference type="AlphaFoldDB" id="A0A0V0QP83"/>
<evidence type="ECO:0000313" key="3">
    <source>
        <dbReference type="EMBL" id="KRX04059.1"/>
    </source>
</evidence>
<keyword evidence="1" id="KW-0175">Coiled coil</keyword>
<evidence type="ECO:0000256" key="2">
    <source>
        <dbReference type="SAM" id="MobiDB-lite"/>
    </source>
</evidence>
<comment type="caution">
    <text evidence="3">The sequence shown here is derived from an EMBL/GenBank/DDBJ whole genome shotgun (WGS) entry which is preliminary data.</text>
</comment>
<proteinExistence type="predicted"/>
<accession>A0A0V0QP83</accession>
<sequence>MACRVLAKFQNFRYLMSGEHNIIQIFFFELAESIKQGKKEMLNMNHVAKLIMFYLQYEPELSLRYLLEFNIIFKLIYFFDQPTVQQLFSFLYNNKFEEISKDIQDHLWDYTAMSGLFYKIWQLQLYGDPKQLKKVQIFDEQKLTQQIQDIIKKLDNNNQNKVYQQKLSLAEKFDPYLIKEADIGFQVDIDNIKQYILQDRIKKLKKVVKERTFQEMKQVQEENKKRTSSGSFQKKINNKQEQQYLKNKIEIKKEYIQDMPLETIRQRADSDEKSPTKERVDQPLTPGKKTKGFNLMKVGSNSKQKKVNKLQSNKDISLFVLQKWKKDTDILSRDAKEYTSIIQSRQSKGQKQEEKLTHENLYKLKDFSSQKKKLASQIKKKQENELKRLEQQSEGTDQKVLEKSKQKLLKQHSFVPKKQKPSHFQKKFIRPK</sequence>
<gene>
    <name evidence="3" type="ORF">PPERSA_12506</name>
</gene>
<feature type="region of interest" description="Disordered" evidence="2">
    <location>
        <begin position="218"/>
        <end position="237"/>
    </location>
</feature>
<feature type="coiled-coil region" evidence="1">
    <location>
        <begin position="364"/>
        <end position="406"/>
    </location>
</feature>
<name>A0A0V0QP83_PSEPJ</name>
<feature type="compositionally biased region" description="Polar residues" evidence="2">
    <location>
        <begin position="228"/>
        <end position="237"/>
    </location>
</feature>
<reference evidence="3 4" key="1">
    <citation type="journal article" date="2015" name="Sci. Rep.">
        <title>Genome of the facultative scuticociliatosis pathogen Pseudocohnilembus persalinus provides insight into its virulence through horizontal gene transfer.</title>
        <authorList>
            <person name="Xiong J."/>
            <person name="Wang G."/>
            <person name="Cheng J."/>
            <person name="Tian M."/>
            <person name="Pan X."/>
            <person name="Warren A."/>
            <person name="Jiang C."/>
            <person name="Yuan D."/>
            <person name="Miao W."/>
        </authorList>
    </citation>
    <scope>NUCLEOTIDE SEQUENCE [LARGE SCALE GENOMIC DNA]</scope>
    <source>
        <strain evidence="3">36N120E</strain>
    </source>
</reference>
<keyword evidence="4" id="KW-1185">Reference proteome</keyword>
<dbReference type="Proteomes" id="UP000054937">
    <property type="component" value="Unassembled WGS sequence"/>
</dbReference>
<evidence type="ECO:0000313" key="4">
    <source>
        <dbReference type="Proteomes" id="UP000054937"/>
    </source>
</evidence>
<dbReference type="InParanoid" id="A0A0V0QP83"/>
<organism evidence="3 4">
    <name type="scientific">Pseudocohnilembus persalinus</name>
    <name type="common">Ciliate</name>
    <dbReference type="NCBI Taxonomy" id="266149"/>
    <lineage>
        <taxon>Eukaryota</taxon>
        <taxon>Sar</taxon>
        <taxon>Alveolata</taxon>
        <taxon>Ciliophora</taxon>
        <taxon>Intramacronucleata</taxon>
        <taxon>Oligohymenophorea</taxon>
        <taxon>Scuticociliatia</taxon>
        <taxon>Philasterida</taxon>
        <taxon>Pseudocohnilembidae</taxon>
        <taxon>Pseudocohnilembus</taxon>
    </lineage>
</organism>
<feature type="region of interest" description="Disordered" evidence="2">
    <location>
        <begin position="410"/>
        <end position="432"/>
    </location>
</feature>
<protein>
    <submittedName>
        <fullName evidence="3">Uncharacterized protein</fullName>
    </submittedName>
</protein>
<evidence type="ECO:0000256" key="1">
    <source>
        <dbReference type="SAM" id="Coils"/>
    </source>
</evidence>
<feature type="compositionally biased region" description="Basic and acidic residues" evidence="2">
    <location>
        <begin position="265"/>
        <end position="281"/>
    </location>
</feature>
<dbReference type="EMBL" id="LDAU01000122">
    <property type="protein sequence ID" value="KRX04059.1"/>
    <property type="molecule type" value="Genomic_DNA"/>
</dbReference>